<dbReference type="InterPro" id="IPR020103">
    <property type="entry name" value="PsdUridine_synth_cat_dom_sf"/>
</dbReference>
<evidence type="ECO:0000256" key="3">
    <source>
        <dbReference type="PROSITE-ProRule" id="PRU00182"/>
    </source>
</evidence>
<proteinExistence type="inferred from homology"/>
<protein>
    <submittedName>
        <fullName evidence="6">RluA family pseudouridine synthase</fullName>
    </submittedName>
</protein>
<dbReference type="EMBL" id="JANIBC010000003">
    <property type="protein sequence ID" value="MCQ8184952.1"/>
    <property type="molecule type" value="Genomic_DNA"/>
</dbReference>
<dbReference type="GO" id="GO:0003723">
    <property type="term" value="F:RNA binding"/>
    <property type="evidence" value="ECO:0007669"/>
    <property type="project" value="UniProtKB-KW"/>
</dbReference>
<reference evidence="6" key="1">
    <citation type="submission" date="2022-07" db="EMBL/GenBank/DDBJ databases">
        <title>Parvularcula maris sp. nov., an algicidal bacterium isolated from seawater.</title>
        <authorList>
            <person name="Li F."/>
        </authorList>
    </citation>
    <scope>NUCLEOTIDE SEQUENCE</scope>
    <source>
        <strain evidence="6">BGMRC 0090</strain>
    </source>
</reference>
<dbReference type="PROSITE" id="PS50889">
    <property type="entry name" value="S4"/>
    <property type="match status" value="1"/>
</dbReference>
<dbReference type="PANTHER" id="PTHR21600:SF44">
    <property type="entry name" value="RIBOSOMAL LARGE SUBUNIT PSEUDOURIDINE SYNTHASE D"/>
    <property type="match status" value="1"/>
</dbReference>
<dbReference type="PANTHER" id="PTHR21600">
    <property type="entry name" value="MITOCHONDRIAL RNA PSEUDOURIDINE SYNTHASE"/>
    <property type="match status" value="1"/>
</dbReference>
<dbReference type="RefSeq" id="WP_256618813.1">
    <property type="nucleotide sequence ID" value="NZ_JANIBC010000003.1"/>
</dbReference>
<evidence type="ECO:0000256" key="2">
    <source>
        <dbReference type="ARBA" id="ARBA00023235"/>
    </source>
</evidence>
<feature type="domain" description="Pseudouridine synthase RsuA/RluA-like" evidence="5">
    <location>
        <begin position="101"/>
        <end position="248"/>
    </location>
</feature>
<dbReference type="SUPFAM" id="SSF55120">
    <property type="entry name" value="Pseudouridine synthase"/>
    <property type="match status" value="1"/>
</dbReference>
<organism evidence="6 7">
    <name type="scientific">Parvularcula maris</name>
    <dbReference type="NCBI Taxonomy" id="2965077"/>
    <lineage>
        <taxon>Bacteria</taxon>
        <taxon>Pseudomonadati</taxon>
        <taxon>Pseudomonadota</taxon>
        <taxon>Alphaproteobacteria</taxon>
        <taxon>Parvularculales</taxon>
        <taxon>Parvularculaceae</taxon>
        <taxon>Parvularcula</taxon>
    </lineage>
</organism>
<dbReference type="Proteomes" id="UP001142610">
    <property type="component" value="Unassembled WGS sequence"/>
</dbReference>
<dbReference type="Gene3D" id="3.10.290.10">
    <property type="entry name" value="RNA-binding S4 domain"/>
    <property type="match status" value="1"/>
</dbReference>
<feature type="region of interest" description="Disordered" evidence="4">
    <location>
        <begin position="47"/>
        <end position="84"/>
    </location>
</feature>
<evidence type="ECO:0000256" key="1">
    <source>
        <dbReference type="ARBA" id="ARBA00010876"/>
    </source>
</evidence>
<comment type="caution">
    <text evidence="6">The sequence shown here is derived from an EMBL/GenBank/DDBJ whole genome shotgun (WGS) entry which is preliminary data.</text>
</comment>
<evidence type="ECO:0000313" key="6">
    <source>
        <dbReference type="EMBL" id="MCQ8184952.1"/>
    </source>
</evidence>
<dbReference type="Gene3D" id="3.30.2350.10">
    <property type="entry name" value="Pseudouridine synthase"/>
    <property type="match status" value="1"/>
</dbReference>
<dbReference type="InterPro" id="IPR050188">
    <property type="entry name" value="RluA_PseudoU_synthase"/>
</dbReference>
<accession>A0A9X2RJR5</accession>
<keyword evidence="2" id="KW-0413">Isomerase</keyword>
<dbReference type="GO" id="GO:0009982">
    <property type="term" value="F:pseudouridine synthase activity"/>
    <property type="evidence" value="ECO:0007669"/>
    <property type="project" value="InterPro"/>
</dbReference>
<evidence type="ECO:0000313" key="7">
    <source>
        <dbReference type="Proteomes" id="UP001142610"/>
    </source>
</evidence>
<keyword evidence="3" id="KW-0694">RNA-binding</keyword>
<name>A0A9X2RJR5_9PROT</name>
<dbReference type="GO" id="GO:0140098">
    <property type="term" value="F:catalytic activity, acting on RNA"/>
    <property type="evidence" value="ECO:0007669"/>
    <property type="project" value="UniProtKB-ARBA"/>
</dbReference>
<gene>
    <name evidence="6" type="ORF">NOG11_06060</name>
</gene>
<evidence type="ECO:0000259" key="5">
    <source>
        <dbReference type="Pfam" id="PF00849"/>
    </source>
</evidence>
<dbReference type="CDD" id="cd02869">
    <property type="entry name" value="PseudoU_synth_RluA_like"/>
    <property type="match status" value="1"/>
</dbReference>
<dbReference type="GO" id="GO:0000455">
    <property type="term" value="P:enzyme-directed rRNA pseudouridine synthesis"/>
    <property type="evidence" value="ECO:0007669"/>
    <property type="project" value="TreeGrafter"/>
</dbReference>
<dbReference type="SUPFAM" id="SSF55174">
    <property type="entry name" value="Alpha-L RNA-binding motif"/>
    <property type="match status" value="1"/>
</dbReference>
<dbReference type="AlphaFoldDB" id="A0A9X2RJR5"/>
<dbReference type="InterPro" id="IPR006145">
    <property type="entry name" value="PsdUridine_synth_RsuA/RluA"/>
</dbReference>
<sequence>MSGPRFVVVRADDDGMRLDRWFKTHYPQLTHGQLQKMLRKGQVRVEGGRAQASRRLEKGESVRVPPMPSADIAPKPAASSESRADAREKLAHMTIYEDKEVLVLNKPFGLAVQGGAKTTDHVDALLEAVSPDGERIRLVHRIDKDTGGLLVTAKTRQAAGWLTEAFRQRTVEKEYWALVTGVPEPLFGRIDVKLAKSGPAGREKMRAEEGGQKAISDYQVIDVAAQKASFVALRPVTGRTHQLRAHMALIGTPIVGDGKYGGAEAKVEGLPGKMHLFCRKLIVPRPGRKPLMLEAPLHGHMKDTWRLFAFEERAEPEWPEL</sequence>
<dbReference type="InterPro" id="IPR036986">
    <property type="entry name" value="S4_RNA-bd_sf"/>
</dbReference>
<evidence type="ECO:0000256" key="4">
    <source>
        <dbReference type="SAM" id="MobiDB-lite"/>
    </source>
</evidence>
<comment type="similarity">
    <text evidence="1">Belongs to the pseudouridine synthase RluA family.</text>
</comment>
<dbReference type="Pfam" id="PF00849">
    <property type="entry name" value="PseudoU_synth_2"/>
    <property type="match status" value="1"/>
</dbReference>
<keyword evidence="7" id="KW-1185">Reference proteome</keyword>